<feature type="domain" description="LytR/CpsA/Psr regulator C-terminal" evidence="1">
    <location>
        <begin position="2"/>
        <end position="91"/>
    </location>
</feature>
<name>A0A2H0WYE3_9BACT</name>
<evidence type="ECO:0000313" key="3">
    <source>
        <dbReference type="Proteomes" id="UP000229574"/>
    </source>
</evidence>
<dbReference type="Gene3D" id="3.30.70.2390">
    <property type="match status" value="1"/>
</dbReference>
<reference evidence="3" key="1">
    <citation type="submission" date="2017-09" db="EMBL/GenBank/DDBJ databases">
        <title>Depth-based differentiation of microbial function through sediment-hosted aquifers and enrichment of novel symbionts in the deep terrestrial subsurface.</title>
        <authorList>
            <person name="Probst A.J."/>
            <person name="Ladd B."/>
            <person name="Jarett J.K."/>
            <person name="Geller-Mcgrath D.E."/>
            <person name="Sieber C.M.K."/>
            <person name="Emerson J.B."/>
            <person name="Anantharaman K."/>
            <person name="Thomas B.C."/>
            <person name="Malmstrom R."/>
            <person name="Stieglmeier M."/>
            <person name="Klingl A."/>
            <person name="Woyke T."/>
            <person name="Ryan C.M."/>
            <person name="Banfield J.F."/>
        </authorList>
    </citation>
    <scope>NUCLEOTIDE SEQUENCE [LARGE SCALE GENOMIC DNA]</scope>
</reference>
<organism evidence="2 3">
    <name type="scientific">Candidatus Collierbacteria bacterium CG09_land_8_20_14_0_10_46_12</name>
    <dbReference type="NCBI Taxonomy" id="1974533"/>
    <lineage>
        <taxon>Bacteria</taxon>
        <taxon>Candidatus Collieribacteriota</taxon>
    </lineage>
</organism>
<protein>
    <recommendedName>
        <fullName evidence="1">LytR/CpsA/Psr regulator C-terminal domain-containing protein</fullName>
    </recommendedName>
</protein>
<dbReference type="Pfam" id="PF13399">
    <property type="entry name" value="LytR_C"/>
    <property type="match status" value="1"/>
</dbReference>
<sequence length="96" mass="10539">GVSVAILNASGENGLGSDMADFLSNLGLDVVMVRSAPDDQVMDKSEWVMSEASRVKEFSYIFCDLFGFADPKVEEVPAEYRSQVLIRVGKDAKELF</sequence>
<accession>A0A2H0WYE3</accession>
<gene>
    <name evidence="2" type="ORF">COT54_03585</name>
</gene>
<evidence type="ECO:0000313" key="2">
    <source>
        <dbReference type="EMBL" id="PIS17637.1"/>
    </source>
</evidence>
<evidence type="ECO:0000259" key="1">
    <source>
        <dbReference type="Pfam" id="PF13399"/>
    </source>
</evidence>
<dbReference type="EMBL" id="PEYY01000133">
    <property type="protein sequence ID" value="PIS17637.1"/>
    <property type="molecule type" value="Genomic_DNA"/>
</dbReference>
<comment type="caution">
    <text evidence="2">The sequence shown here is derived from an EMBL/GenBank/DDBJ whole genome shotgun (WGS) entry which is preliminary data.</text>
</comment>
<dbReference type="Proteomes" id="UP000229574">
    <property type="component" value="Unassembled WGS sequence"/>
</dbReference>
<proteinExistence type="predicted"/>
<dbReference type="InterPro" id="IPR027381">
    <property type="entry name" value="LytR/CpsA/Psr_C"/>
</dbReference>
<feature type="non-terminal residue" evidence="2">
    <location>
        <position position="1"/>
    </location>
</feature>
<dbReference type="AlphaFoldDB" id="A0A2H0WYE3"/>